<sequence length="85" mass="9929">MDCIRGESMEPASLTSRVASVLNLRLPTDPNPNLTKPWVSKWSLVLLVREKSKFGCFLFNMTRCGLERRRRDEGRAWRSHDDMMM</sequence>
<keyword evidence="2" id="KW-1185">Reference proteome</keyword>
<gene>
    <name evidence="1" type="ORF">OIU84_017606</name>
</gene>
<evidence type="ECO:0000313" key="2">
    <source>
        <dbReference type="Proteomes" id="UP001162972"/>
    </source>
</evidence>
<dbReference type="Proteomes" id="UP001162972">
    <property type="component" value="Chromosome 13"/>
</dbReference>
<dbReference type="AlphaFoldDB" id="A0AAD6PLZ1"/>
<evidence type="ECO:0000313" key="1">
    <source>
        <dbReference type="EMBL" id="KAJ6433930.1"/>
    </source>
</evidence>
<organism evidence="1 2">
    <name type="scientific">Salix udensis</name>
    <dbReference type="NCBI Taxonomy" id="889485"/>
    <lineage>
        <taxon>Eukaryota</taxon>
        <taxon>Viridiplantae</taxon>
        <taxon>Streptophyta</taxon>
        <taxon>Embryophyta</taxon>
        <taxon>Tracheophyta</taxon>
        <taxon>Spermatophyta</taxon>
        <taxon>Magnoliopsida</taxon>
        <taxon>eudicotyledons</taxon>
        <taxon>Gunneridae</taxon>
        <taxon>Pentapetalae</taxon>
        <taxon>rosids</taxon>
        <taxon>fabids</taxon>
        <taxon>Malpighiales</taxon>
        <taxon>Salicaceae</taxon>
        <taxon>Saliceae</taxon>
        <taxon>Salix</taxon>
    </lineage>
</organism>
<dbReference type="EMBL" id="JAPFFJ010000002">
    <property type="protein sequence ID" value="KAJ6433930.1"/>
    <property type="molecule type" value="Genomic_DNA"/>
</dbReference>
<feature type="non-terminal residue" evidence="1">
    <location>
        <position position="85"/>
    </location>
</feature>
<protein>
    <submittedName>
        <fullName evidence="1">Uncharacterized protein</fullName>
    </submittedName>
</protein>
<accession>A0AAD6PLZ1</accession>
<proteinExistence type="predicted"/>
<reference evidence="1 2" key="1">
    <citation type="journal article" date="2023" name="Int. J. Mol. Sci.">
        <title>De Novo Assembly and Annotation of 11 Diverse Shrub Willow (Salix) Genomes Reveals Novel Gene Organization in Sex-Linked Regions.</title>
        <authorList>
            <person name="Hyden B."/>
            <person name="Feng K."/>
            <person name="Yates T.B."/>
            <person name="Jawdy S."/>
            <person name="Cereghino C."/>
            <person name="Smart L.B."/>
            <person name="Muchero W."/>
        </authorList>
    </citation>
    <scope>NUCLEOTIDE SEQUENCE [LARGE SCALE GENOMIC DNA]</scope>
    <source>
        <tissue evidence="1">Shoot tip</tissue>
    </source>
</reference>
<comment type="caution">
    <text evidence="1">The sequence shown here is derived from an EMBL/GenBank/DDBJ whole genome shotgun (WGS) entry which is preliminary data.</text>
</comment>
<name>A0AAD6PLZ1_9ROSI</name>